<feature type="region of interest" description="Disordered" evidence="8">
    <location>
        <begin position="357"/>
        <end position="415"/>
    </location>
</feature>
<dbReference type="EMBL" id="CM018051">
    <property type="protein sequence ID" value="KAA8516661.1"/>
    <property type="molecule type" value="Genomic_DNA"/>
</dbReference>
<evidence type="ECO:0000256" key="4">
    <source>
        <dbReference type="ARBA" id="ARBA00023125"/>
    </source>
</evidence>
<dbReference type="InterPro" id="IPR017956">
    <property type="entry name" value="AT_hook_DNA-bd_motif"/>
</dbReference>
<proteinExistence type="predicted"/>
<evidence type="ECO:0000256" key="2">
    <source>
        <dbReference type="ARBA" id="ARBA00004123"/>
    </source>
</evidence>
<dbReference type="PANTHER" id="PTHR31500:SF56">
    <property type="entry name" value="AT-HOOK MOTIF NUCLEAR-LOCALIZED PROTEIN"/>
    <property type="match status" value="1"/>
</dbReference>
<keyword evidence="3 7" id="KW-0805">Transcription regulation</keyword>
<dbReference type="FunFam" id="3.30.1330.80:FF:000003">
    <property type="entry name" value="AT-hook motif nuclear-localized protein 1-like"/>
    <property type="match status" value="1"/>
</dbReference>
<keyword evidence="11" id="KW-1185">Reference proteome</keyword>
<dbReference type="CDD" id="cd11378">
    <property type="entry name" value="DUF296"/>
    <property type="match status" value="1"/>
</dbReference>
<dbReference type="InterPro" id="IPR005175">
    <property type="entry name" value="PPC_dom"/>
</dbReference>
<dbReference type="Pfam" id="PF03479">
    <property type="entry name" value="PCC"/>
    <property type="match status" value="1"/>
</dbReference>
<sequence>MDEKESTVSGSPGGNYSEIDSPPMSGGGGVVPQVLNMAANMSTERSLGVTTGGVGVGSGSGGGGSLDLLGKKKRGRPRKYDSDGNLRLSYISPQQVLRPPGFSLSLSPSSDSSKRGRGRPPGSGNWQLLASLGELFANTAGGDFTPHVATVYTGEDVAAKILSFSQKGPRGICILSANGAVSNVTIRQPGSSGGILTYEGRFEILSLTGSFTISENGGVRSRTGGLSVSLAGPDGRVIGGGIAGILVAASPIQIVVGSFMPSGYKAQKRKHNHEPRMAPMIPDQRVNIYQNINIMEKNRNPMEEKKEKVTIRAVSRDDEGRKHVEKAEVIAHKIETTKYIEKKLFDKGIQRLERHPADGLPLARPPPKSGHGGKYTWEGPHDEAENELEGAPPAIDEKDPNYVEEEVEERLSKGEDSEVAGLVVGVVEVPKAAEAKKGVARIEIDPHLKIN</sequence>
<protein>
    <recommendedName>
        <fullName evidence="7">AT-hook motif nuclear-localized protein</fullName>
    </recommendedName>
</protein>
<feature type="compositionally biased region" description="Low complexity" evidence="8">
    <location>
        <begin position="99"/>
        <end position="111"/>
    </location>
</feature>
<keyword evidence="6 7" id="KW-0539">Nucleus</keyword>
<feature type="region of interest" description="Disordered" evidence="8">
    <location>
        <begin position="1"/>
        <end position="37"/>
    </location>
</feature>
<feature type="domain" description="PPC" evidence="9">
    <location>
        <begin position="141"/>
        <end position="280"/>
    </location>
</feature>
<dbReference type="PANTHER" id="PTHR31500">
    <property type="entry name" value="AT-HOOK MOTIF NUCLEAR-LOCALIZED PROTEIN 9"/>
    <property type="match status" value="1"/>
</dbReference>
<feature type="region of interest" description="Disordered" evidence="8">
    <location>
        <begin position="99"/>
        <end position="124"/>
    </location>
</feature>
<accession>A0A5J4ZH44</accession>
<comment type="subcellular location">
    <subcellularLocation>
        <location evidence="2 7">Nucleus</location>
    </subcellularLocation>
</comment>
<evidence type="ECO:0000256" key="8">
    <source>
        <dbReference type="SAM" id="MobiDB-lite"/>
    </source>
</evidence>
<evidence type="ECO:0000256" key="3">
    <source>
        <dbReference type="ARBA" id="ARBA00023015"/>
    </source>
</evidence>
<name>A0A5J4ZH44_9ASTE</name>
<dbReference type="Proteomes" id="UP000325577">
    <property type="component" value="Linkage Group LG8"/>
</dbReference>
<evidence type="ECO:0000256" key="1">
    <source>
        <dbReference type="ARBA" id="ARBA00003687"/>
    </source>
</evidence>
<evidence type="ECO:0000259" key="9">
    <source>
        <dbReference type="PROSITE" id="PS51742"/>
    </source>
</evidence>
<evidence type="ECO:0000256" key="7">
    <source>
        <dbReference type="RuleBase" id="RU367031"/>
    </source>
</evidence>
<organism evidence="10 11">
    <name type="scientific">Nyssa sinensis</name>
    <dbReference type="NCBI Taxonomy" id="561372"/>
    <lineage>
        <taxon>Eukaryota</taxon>
        <taxon>Viridiplantae</taxon>
        <taxon>Streptophyta</taxon>
        <taxon>Embryophyta</taxon>
        <taxon>Tracheophyta</taxon>
        <taxon>Spermatophyta</taxon>
        <taxon>Magnoliopsida</taxon>
        <taxon>eudicotyledons</taxon>
        <taxon>Gunneridae</taxon>
        <taxon>Pentapetalae</taxon>
        <taxon>asterids</taxon>
        <taxon>Cornales</taxon>
        <taxon>Nyssaceae</taxon>
        <taxon>Nyssa</taxon>
    </lineage>
</organism>
<dbReference type="AlphaFoldDB" id="A0A5J4ZH44"/>
<dbReference type="OrthoDB" id="1899413at2759"/>
<dbReference type="GO" id="GO:0003680">
    <property type="term" value="F:minor groove of adenine-thymine-rich DNA binding"/>
    <property type="evidence" value="ECO:0007669"/>
    <property type="project" value="UniProtKB-UniRule"/>
</dbReference>
<evidence type="ECO:0000256" key="6">
    <source>
        <dbReference type="ARBA" id="ARBA00023242"/>
    </source>
</evidence>
<gene>
    <name evidence="10" type="ORF">F0562_016833</name>
</gene>
<dbReference type="SUPFAM" id="SSF117856">
    <property type="entry name" value="AF0104/ALDC/Ptd012-like"/>
    <property type="match status" value="1"/>
</dbReference>
<evidence type="ECO:0000313" key="10">
    <source>
        <dbReference type="EMBL" id="KAA8516661.1"/>
    </source>
</evidence>
<comment type="function">
    <text evidence="1 7">Transcription factor that specifically binds AT-rich DNA sequences related to the nuclear matrix attachment regions (MARs).</text>
</comment>
<keyword evidence="4 7" id="KW-0238">DNA-binding</keyword>
<dbReference type="SMART" id="SM00384">
    <property type="entry name" value="AT_hook"/>
    <property type="match status" value="2"/>
</dbReference>
<evidence type="ECO:0000313" key="11">
    <source>
        <dbReference type="Proteomes" id="UP000325577"/>
    </source>
</evidence>
<reference evidence="10 11" key="1">
    <citation type="submission" date="2019-09" db="EMBL/GenBank/DDBJ databases">
        <title>A chromosome-level genome assembly of the Chinese tupelo Nyssa sinensis.</title>
        <authorList>
            <person name="Yang X."/>
            <person name="Kang M."/>
            <person name="Yang Y."/>
            <person name="Xiong H."/>
            <person name="Wang M."/>
            <person name="Zhang Z."/>
            <person name="Wang Z."/>
            <person name="Wu H."/>
            <person name="Ma T."/>
            <person name="Liu J."/>
            <person name="Xi Z."/>
        </authorList>
    </citation>
    <scope>NUCLEOTIDE SEQUENCE [LARGE SCALE GENOMIC DNA]</scope>
    <source>
        <strain evidence="10">J267</strain>
        <tissue evidence="10">Leaf</tissue>
    </source>
</reference>
<feature type="region of interest" description="Disordered" evidence="8">
    <location>
        <begin position="50"/>
        <end position="85"/>
    </location>
</feature>
<keyword evidence="5 7" id="KW-0804">Transcription</keyword>
<feature type="compositionally biased region" description="Gly residues" evidence="8">
    <location>
        <begin position="50"/>
        <end position="65"/>
    </location>
</feature>
<comment type="domain">
    <text evidence="7">The PPC domain mediates interactions between AHL proteins.</text>
</comment>
<dbReference type="Gene3D" id="3.30.1330.80">
    <property type="entry name" value="Hypothetical protein, similar to alpha- acetolactate decarboxylase, domain 2"/>
    <property type="match status" value="1"/>
</dbReference>
<dbReference type="GO" id="GO:0005634">
    <property type="term" value="C:nucleus"/>
    <property type="evidence" value="ECO:0007669"/>
    <property type="project" value="UniProtKB-SubCell"/>
</dbReference>
<dbReference type="PROSITE" id="PS51742">
    <property type="entry name" value="PPC"/>
    <property type="match status" value="1"/>
</dbReference>
<evidence type="ECO:0000256" key="5">
    <source>
        <dbReference type="ARBA" id="ARBA00023163"/>
    </source>
</evidence>
<dbReference type="InterPro" id="IPR039605">
    <property type="entry name" value="AHL"/>
</dbReference>